<reference evidence="11" key="1">
    <citation type="submission" date="2016-01" db="EMBL/GenBank/DDBJ databases">
        <authorList>
            <person name="Mitreva M."/>
            <person name="Pepin K.H."/>
            <person name="Mihindukulasuriya K.A."/>
            <person name="Fulton R."/>
            <person name="Fronick C."/>
            <person name="O'Laughlin M."/>
            <person name="Miner T."/>
            <person name="Herter B."/>
            <person name="Rosa B.A."/>
            <person name="Cordes M."/>
            <person name="Tomlinson C."/>
            <person name="Wollam A."/>
            <person name="Palsikar V.B."/>
            <person name="Mardis E.R."/>
            <person name="Wilson R.K."/>
        </authorList>
    </citation>
    <scope>NUCLEOTIDE SEQUENCE [LARGE SCALE GENOMIC DNA]</scope>
    <source>
        <strain evidence="11">KA00182</strain>
    </source>
</reference>
<dbReference type="InterPro" id="IPR027417">
    <property type="entry name" value="P-loop_NTPase"/>
</dbReference>
<comment type="subcellular location">
    <subcellularLocation>
        <location evidence="8">Cytoplasm</location>
    </subcellularLocation>
</comment>
<sequence>MYKIGLTGGIASGKSTVVDMLRQEGACVVDCDILAREVVAPGTVGLQQVVNAFGEHVLREDKSLNRDRLGKLVFGNEVNKERLERILFPLIFSSLQAKMQELARLNCKLVFLDMPLLFEVNYQTQVDEVWVVYVPRDIQLHRLMLRNGYEQKEAEARIHSQWTMDKKIKLASVIIDNQGSLEDTKKQIKQQWVRLQREIV</sequence>
<keyword evidence="4 8" id="KW-0547">Nucleotide-binding</keyword>
<keyword evidence="3 8" id="KW-0808">Transferase</keyword>
<dbReference type="Gene3D" id="3.40.50.300">
    <property type="entry name" value="P-loop containing nucleotide triphosphate hydrolases"/>
    <property type="match status" value="1"/>
</dbReference>
<dbReference type="UniPathway" id="UPA00241">
    <property type="reaction ID" value="UER00356"/>
</dbReference>
<dbReference type="AlphaFoldDB" id="A0A134CF81"/>
<evidence type="ECO:0000313" key="11">
    <source>
        <dbReference type="Proteomes" id="UP000070160"/>
    </source>
</evidence>
<dbReference type="PROSITE" id="PS51219">
    <property type="entry name" value="DPCK"/>
    <property type="match status" value="1"/>
</dbReference>
<evidence type="ECO:0000256" key="5">
    <source>
        <dbReference type="ARBA" id="ARBA00022777"/>
    </source>
</evidence>
<dbReference type="Pfam" id="PF01121">
    <property type="entry name" value="CoaE"/>
    <property type="match status" value="1"/>
</dbReference>
<dbReference type="GO" id="GO:0005524">
    <property type="term" value="F:ATP binding"/>
    <property type="evidence" value="ECO:0007669"/>
    <property type="project" value="UniProtKB-UniRule"/>
</dbReference>
<evidence type="ECO:0000313" key="10">
    <source>
        <dbReference type="EMBL" id="KXB90883.1"/>
    </source>
</evidence>
<evidence type="ECO:0000256" key="1">
    <source>
        <dbReference type="ARBA" id="ARBA00009018"/>
    </source>
</evidence>
<protein>
    <recommendedName>
        <fullName evidence="8 9">Dephospho-CoA kinase</fullName>
        <ecNumber evidence="8 9">2.7.1.24</ecNumber>
    </recommendedName>
    <alternativeName>
        <fullName evidence="8">Dephosphocoenzyme A kinase</fullName>
    </alternativeName>
</protein>
<dbReference type="PANTHER" id="PTHR10695:SF46">
    <property type="entry name" value="BIFUNCTIONAL COENZYME A SYNTHASE-RELATED"/>
    <property type="match status" value="1"/>
</dbReference>
<keyword evidence="5 8" id="KW-0418">Kinase</keyword>
<comment type="catalytic activity">
    <reaction evidence="8">
        <text>3'-dephospho-CoA + ATP = ADP + CoA + H(+)</text>
        <dbReference type="Rhea" id="RHEA:18245"/>
        <dbReference type="ChEBI" id="CHEBI:15378"/>
        <dbReference type="ChEBI" id="CHEBI:30616"/>
        <dbReference type="ChEBI" id="CHEBI:57287"/>
        <dbReference type="ChEBI" id="CHEBI:57328"/>
        <dbReference type="ChEBI" id="CHEBI:456216"/>
        <dbReference type="EC" id="2.7.1.24"/>
    </reaction>
</comment>
<comment type="caution">
    <text evidence="10">The sequence shown here is derived from an EMBL/GenBank/DDBJ whole genome shotgun (WGS) entry which is preliminary data.</text>
</comment>
<dbReference type="EC" id="2.7.1.24" evidence="8 9"/>
<dbReference type="PATRIC" id="fig|1588748.3.peg.928"/>
<name>A0A134CF81_9FIRM</name>
<keyword evidence="11" id="KW-1185">Reference proteome</keyword>
<keyword evidence="2 8" id="KW-0963">Cytoplasm</keyword>
<dbReference type="STRING" id="1588748.HMPREF3182_00964"/>
<dbReference type="SUPFAM" id="SSF52540">
    <property type="entry name" value="P-loop containing nucleoside triphosphate hydrolases"/>
    <property type="match status" value="1"/>
</dbReference>
<gene>
    <name evidence="8" type="primary">coaE</name>
    <name evidence="10" type="ORF">HMPREF3182_00964</name>
</gene>
<comment type="function">
    <text evidence="8">Catalyzes the phosphorylation of the 3'-hydroxyl group of dephosphocoenzyme A to form coenzyme A.</text>
</comment>
<evidence type="ECO:0000256" key="7">
    <source>
        <dbReference type="ARBA" id="ARBA00022993"/>
    </source>
</evidence>
<dbReference type="PANTHER" id="PTHR10695">
    <property type="entry name" value="DEPHOSPHO-COA KINASE-RELATED"/>
    <property type="match status" value="1"/>
</dbReference>
<dbReference type="GO" id="GO:0005737">
    <property type="term" value="C:cytoplasm"/>
    <property type="evidence" value="ECO:0007669"/>
    <property type="project" value="UniProtKB-SubCell"/>
</dbReference>
<dbReference type="CDD" id="cd02022">
    <property type="entry name" value="DPCK"/>
    <property type="match status" value="1"/>
</dbReference>
<dbReference type="GO" id="GO:0015937">
    <property type="term" value="P:coenzyme A biosynthetic process"/>
    <property type="evidence" value="ECO:0007669"/>
    <property type="project" value="UniProtKB-UniRule"/>
</dbReference>
<dbReference type="Proteomes" id="UP000070160">
    <property type="component" value="Unassembled WGS sequence"/>
</dbReference>
<dbReference type="InterPro" id="IPR001977">
    <property type="entry name" value="Depp_CoAkinase"/>
</dbReference>
<keyword evidence="7 8" id="KW-0173">Coenzyme A biosynthesis</keyword>
<dbReference type="EMBL" id="LSDT01000043">
    <property type="protein sequence ID" value="KXB90883.1"/>
    <property type="molecule type" value="Genomic_DNA"/>
</dbReference>
<evidence type="ECO:0000256" key="3">
    <source>
        <dbReference type="ARBA" id="ARBA00022679"/>
    </source>
</evidence>
<organism evidence="10 11">
    <name type="scientific">Megasphaera hutchinsoni</name>
    <dbReference type="NCBI Taxonomy" id="1588748"/>
    <lineage>
        <taxon>Bacteria</taxon>
        <taxon>Bacillati</taxon>
        <taxon>Bacillota</taxon>
        <taxon>Negativicutes</taxon>
        <taxon>Veillonellales</taxon>
        <taxon>Veillonellaceae</taxon>
        <taxon>Megasphaera</taxon>
    </lineage>
</organism>
<comment type="pathway">
    <text evidence="8">Cofactor biosynthesis; coenzyme A biosynthesis; CoA from (R)-pantothenate: step 5/5.</text>
</comment>
<dbReference type="FunFam" id="3.40.50.300:FF:000991">
    <property type="entry name" value="Dephospho-CoA kinase"/>
    <property type="match status" value="1"/>
</dbReference>
<comment type="similarity">
    <text evidence="1 8">Belongs to the CoaE family.</text>
</comment>
<evidence type="ECO:0000256" key="9">
    <source>
        <dbReference type="NCBIfam" id="TIGR00152"/>
    </source>
</evidence>
<accession>A0A134CF81</accession>
<dbReference type="NCBIfam" id="TIGR00152">
    <property type="entry name" value="dephospho-CoA kinase"/>
    <property type="match status" value="1"/>
</dbReference>
<evidence type="ECO:0000256" key="4">
    <source>
        <dbReference type="ARBA" id="ARBA00022741"/>
    </source>
</evidence>
<proteinExistence type="inferred from homology"/>
<dbReference type="RefSeq" id="WP_062485702.1">
    <property type="nucleotide sequence ID" value="NZ_KQ960952.1"/>
</dbReference>
<dbReference type="GO" id="GO:0004140">
    <property type="term" value="F:dephospho-CoA kinase activity"/>
    <property type="evidence" value="ECO:0007669"/>
    <property type="project" value="UniProtKB-UniRule"/>
</dbReference>
<dbReference type="HAMAP" id="MF_00376">
    <property type="entry name" value="Dephospho_CoA_kinase"/>
    <property type="match status" value="1"/>
</dbReference>
<feature type="binding site" evidence="8">
    <location>
        <begin position="11"/>
        <end position="16"/>
    </location>
    <ligand>
        <name>ATP</name>
        <dbReference type="ChEBI" id="CHEBI:30616"/>
    </ligand>
</feature>
<evidence type="ECO:0000256" key="2">
    <source>
        <dbReference type="ARBA" id="ARBA00022490"/>
    </source>
</evidence>
<keyword evidence="6 8" id="KW-0067">ATP-binding</keyword>
<evidence type="ECO:0000256" key="6">
    <source>
        <dbReference type="ARBA" id="ARBA00022840"/>
    </source>
</evidence>
<evidence type="ECO:0000256" key="8">
    <source>
        <dbReference type="HAMAP-Rule" id="MF_00376"/>
    </source>
</evidence>